<keyword evidence="2" id="KW-0479">Metal-binding</keyword>
<protein>
    <submittedName>
        <fullName evidence="7">DNA repair protein RadC</fullName>
    </submittedName>
</protein>
<dbReference type="RefSeq" id="WP_151053902.1">
    <property type="nucleotide sequence ID" value="NZ_CP044222.1"/>
</dbReference>
<evidence type="ECO:0000256" key="4">
    <source>
        <dbReference type="ARBA" id="ARBA00022833"/>
    </source>
</evidence>
<name>A0A5J6LBF5_9GAMM</name>
<dbReference type="Pfam" id="PF04002">
    <property type="entry name" value="RadC"/>
    <property type="match status" value="1"/>
</dbReference>
<feature type="domain" description="MPN" evidence="6">
    <location>
        <begin position="43"/>
        <end position="165"/>
    </location>
</feature>
<dbReference type="AlphaFoldDB" id="A0A5J6LBF5"/>
<dbReference type="GO" id="GO:0006508">
    <property type="term" value="P:proteolysis"/>
    <property type="evidence" value="ECO:0007669"/>
    <property type="project" value="UniProtKB-KW"/>
</dbReference>
<dbReference type="PROSITE" id="PS01302">
    <property type="entry name" value="UPF0758"/>
    <property type="match status" value="1"/>
</dbReference>
<evidence type="ECO:0000313" key="7">
    <source>
        <dbReference type="EMBL" id="QEW05863.1"/>
    </source>
</evidence>
<dbReference type="Proteomes" id="UP000325606">
    <property type="component" value="Chromosome"/>
</dbReference>
<dbReference type="PROSITE" id="PS50249">
    <property type="entry name" value="MPN"/>
    <property type="match status" value="1"/>
</dbReference>
<dbReference type="NCBIfam" id="TIGR00608">
    <property type="entry name" value="radc"/>
    <property type="match status" value="1"/>
</dbReference>
<gene>
    <name evidence="7" type="primary">radC</name>
    <name evidence="7" type="ORF">F5I99_04820</name>
</gene>
<dbReference type="InterPro" id="IPR037518">
    <property type="entry name" value="MPN"/>
</dbReference>
<dbReference type="GO" id="GO:0046872">
    <property type="term" value="F:metal ion binding"/>
    <property type="evidence" value="ECO:0007669"/>
    <property type="project" value="UniProtKB-KW"/>
</dbReference>
<keyword evidence="5" id="KW-0482">Metalloprotease</keyword>
<evidence type="ECO:0000259" key="6">
    <source>
        <dbReference type="PROSITE" id="PS50249"/>
    </source>
</evidence>
<dbReference type="GO" id="GO:0008237">
    <property type="term" value="F:metallopeptidase activity"/>
    <property type="evidence" value="ECO:0007669"/>
    <property type="project" value="UniProtKB-KW"/>
</dbReference>
<dbReference type="CDD" id="cd08071">
    <property type="entry name" value="MPN_DUF2466"/>
    <property type="match status" value="1"/>
</dbReference>
<dbReference type="InterPro" id="IPR001405">
    <property type="entry name" value="UPF0758"/>
</dbReference>
<evidence type="ECO:0000256" key="5">
    <source>
        <dbReference type="ARBA" id="ARBA00023049"/>
    </source>
</evidence>
<evidence type="ECO:0000256" key="3">
    <source>
        <dbReference type="ARBA" id="ARBA00022801"/>
    </source>
</evidence>
<dbReference type="InterPro" id="IPR020891">
    <property type="entry name" value="UPF0758_CS"/>
</dbReference>
<dbReference type="PANTHER" id="PTHR30471">
    <property type="entry name" value="DNA REPAIR PROTEIN RADC"/>
    <property type="match status" value="1"/>
</dbReference>
<evidence type="ECO:0000313" key="8">
    <source>
        <dbReference type="Proteomes" id="UP000325606"/>
    </source>
</evidence>
<dbReference type="InterPro" id="IPR025657">
    <property type="entry name" value="RadC_JAB"/>
</dbReference>
<evidence type="ECO:0000256" key="1">
    <source>
        <dbReference type="ARBA" id="ARBA00022670"/>
    </source>
</evidence>
<keyword evidence="4" id="KW-0862">Zinc</keyword>
<proteinExistence type="predicted"/>
<dbReference type="SUPFAM" id="SSF102712">
    <property type="entry name" value="JAB1/MPN domain"/>
    <property type="match status" value="1"/>
</dbReference>
<dbReference type="KEGG" id="nik:F5I99_04820"/>
<organism evidence="7 8">
    <name type="scientific">Nitrincola iocasae</name>
    <dbReference type="NCBI Taxonomy" id="2614693"/>
    <lineage>
        <taxon>Bacteria</taxon>
        <taxon>Pseudomonadati</taxon>
        <taxon>Pseudomonadota</taxon>
        <taxon>Gammaproteobacteria</taxon>
        <taxon>Oceanospirillales</taxon>
        <taxon>Oceanospirillaceae</taxon>
        <taxon>Nitrincola</taxon>
    </lineage>
</organism>
<keyword evidence="3" id="KW-0378">Hydrolase</keyword>
<keyword evidence="1" id="KW-0645">Protease</keyword>
<dbReference type="Gene3D" id="3.40.140.10">
    <property type="entry name" value="Cytidine Deaminase, domain 2"/>
    <property type="match status" value="1"/>
</dbReference>
<dbReference type="PANTHER" id="PTHR30471:SF3">
    <property type="entry name" value="UPF0758 PROTEIN YEES-RELATED"/>
    <property type="match status" value="1"/>
</dbReference>
<sequence>MNITNLRAGELPGTYVVTEPVTDTELMRLAKLLAKRRLARGRKIDSPGEVHRCLQTLLMDYEHEVFGILMLDNRHRIIQFSEMFRGTINSASVYPREVVKEALAQNAAAVILVHNHPSGEPEPSQADRQITDRIKQALDTVEVRVLDHVVVGHEGTVSFAERGWC</sequence>
<reference evidence="7 8" key="1">
    <citation type="submission" date="2019-09" db="EMBL/GenBank/DDBJ databases">
        <title>Nitrincola iocasae sp. nov., a bacterium isolated from the sediment collected at a cold seep field in South China Sea.</title>
        <authorList>
            <person name="Zhang H."/>
            <person name="Wang H."/>
            <person name="Li C."/>
        </authorList>
    </citation>
    <scope>NUCLEOTIDE SEQUENCE [LARGE SCALE GENOMIC DNA]</scope>
    <source>
        <strain evidence="7 8">KXZD1103</strain>
    </source>
</reference>
<dbReference type="EMBL" id="CP044222">
    <property type="protein sequence ID" value="QEW05863.1"/>
    <property type="molecule type" value="Genomic_DNA"/>
</dbReference>
<evidence type="ECO:0000256" key="2">
    <source>
        <dbReference type="ARBA" id="ARBA00022723"/>
    </source>
</evidence>
<keyword evidence="8" id="KW-1185">Reference proteome</keyword>
<accession>A0A5J6LBF5</accession>